<dbReference type="OMA" id="CIYEVYD"/>
<gene>
    <name evidence="5" type="ORF">A4U43_C10F15520</name>
</gene>
<keyword evidence="3" id="KW-1133">Transmembrane helix</keyword>
<feature type="transmembrane region" description="Helical" evidence="3">
    <location>
        <begin position="28"/>
        <end position="47"/>
    </location>
</feature>
<keyword evidence="6" id="KW-1185">Reference proteome</keyword>
<dbReference type="Gene3D" id="3.40.50.2000">
    <property type="entry name" value="Glycogen Phosphorylase B"/>
    <property type="match status" value="1"/>
</dbReference>
<reference evidence="6" key="1">
    <citation type="journal article" date="2017" name="Nat. Commun.">
        <title>The asparagus genome sheds light on the origin and evolution of a young Y chromosome.</title>
        <authorList>
            <person name="Harkess A."/>
            <person name="Zhou J."/>
            <person name="Xu C."/>
            <person name="Bowers J.E."/>
            <person name="Van der Hulst R."/>
            <person name="Ayyampalayam S."/>
            <person name="Mercati F."/>
            <person name="Riccardi P."/>
            <person name="McKain M.R."/>
            <person name="Kakrana A."/>
            <person name="Tang H."/>
            <person name="Ray J."/>
            <person name="Groenendijk J."/>
            <person name="Arikit S."/>
            <person name="Mathioni S.M."/>
            <person name="Nakano M."/>
            <person name="Shan H."/>
            <person name="Telgmann-Rauber A."/>
            <person name="Kanno A."/>
            <person name="Yue Z."/>
            <person name="Chen H."/>
            <person name="Li W."/>
            <person name="Chen Y."/>
            <person name="Xu X."/>
            <person name="Zhang Y."/>
            <person name="Luo S."/>
            <person name="Chen H."/>
            <person name="Gao J."/>
            <person name="Mao Z."/>
            <person name="Pires J.C."/>
            <person name="Luo M."/>
            <person name="Kudrna D."/>
            <person name="Wing R.A."/>
            <person name="Meyers B.C."/>
            <person name="Yi K."/>
            <person name="Kong H."/>
            <person name="Lavrijsen P."/>
            <person name="Sunseri F."/>
            <person name="Falavigna A."/>
            <person name="Ye Y."/>
            <person name="Leebens-Mack J.H."/>
            <person name="Chen G."/>
        </authorList>
    </citation>
    <scope>NUCLEOTIDE SEQUENCE [LARGE SCALE GENOMIC DNA]</scope>
    <source>
        <strain evidence="6">cv. DH0086</strain>
    </source>
</reference>
<dbReference type="InterPro" id="IPR001296">
    <property type="entry name" value="Glyco_trans_1"/>
</dbReference>
<dbReference type="Gramene" id="ONK57001">
    <property type="protein sequence ID" value="ONK57001"/>
    <property type="gene ID" value="A4U43_C10F15520"/>
</dbReference>
<proteinExistence type="predicted"/>
<evidence type="ECO:0000256" key="3">
    <source>
        <dbReference type="SAM" id="Phobius"/>
    </source>
</evidence>
<organism evidence="5 6">
    <name type="scientific">Asparagus officinalis</name>
    <name type="common">Garden asparagus</name>
    <dbReference type="NCBI Taxonomy" id="4686"/>
    <lineage>
        <taxon>Eukaryota</taxon>
        <taxon>Viridiplantae</taxon>
        <taxon>Streptophyta</taxon>
        <taxon>Embryophyta</taxon>
        <taxon>Tracheophyta</taxon>
        <taxon>Spermatophyta</taxon>
        <taxon>Magnoliopsida</taxon>
        <taxon>Liliopsida</taxon>
        <taxon>Asparagales</taxon>
        <taxon>Asparagaceae</taxon>
        <taxon>Asparagoideae</taxon>
        <taxon>Asparagus</taxon>
    </lineage>
</organism>
<keyword evidence="1" id="KW-0808">Transferase</keyword>
<evidence type="ECO:0000256" key="1">
    <source>
        <dbReference type="ARBA" id="ARBA00022676"/>
    </source>
</evidence>
<dbReference type="PANTHER" id="PTHR46635:SF2">
    <property type="entry name" value="GLYCOSYL TRANSFERASE FAMILY 1 DOMAIN-CONTAINING PROTEIN"/>
    <property type="match status" value="1"/>
</dbReference>
<evidence type="ECO:0000313" key="5">
    <source>
        <dbReference type="EMBL" id="ONK57001.1"/>
    </source>
</evidence>
<evidence type="ECO:0000313" key="6">
    <source>
        <dbReference type="Proteomes" id="UP000243459"/>
    </source>
</evidence>
<feature type="domain" description="Glycosyl transferase family 1" evidence="4">
    <location>
        <begin position="311"/>
        <end position="415"/>
    </location>
</feature>
<sequence length="944" mass="107105">MPRRQPNRSPAERRSLRRKLMSPCRRSGVFYISVIVLFAFSVALYTLTVMSPADPGLGRAPARWRPPPGTSVRVSAGSGETESAAGDLGDVQTDGSDEEVYALEDGEAHSSWEHAGSQVSVVPSDSYSTIDWSIYEAVILSSLEAKSVISSFMEHPFDSVPLVWLIHEDILGRRLPMYETNEWDDLITIWKTSFRRADVVVFPDFSLPMMYGSLDTGNFYVIPESPVNTWAAETYTASHSRSGLRKDNGFNDDDFIMLVIGSNFFYDELAWEYAAIMNAMIPEIKKIKRIEGRRGTFKFVFLCGDTIPAHDYAFQELASRMGLPVDFVKHYGADGDVNRVLLMADLVLYGSFQEEQGFPPLLVRAMSFEIPIIVPSLQIITKYVVDQVNGVIFDPHNLGTLVKAFSLLIEDNKLSALAHSVASSGKRLSKNILASDCVADYAKLLENLVQFPSDAMLPLLVSHIKQNTWAWDLLDIEDTQTNISVQDKGFEDTIVSLEEQAAGKFHVKKTAQIGNSSAEDFPTQLDWDIIAEMEILEDADRREREEIAERTPRYLGDWNTVYNDARKADKDTKFDKNERDEAELEKIGLQLCIYEIYSGRGAWPFLQHGSLYRGISLSKRAQRPRSDDIDAVGRLPILNNAYYGDLLCDFGAMFAIANKVDSIHNMPWIGFQSWRAAGRKVSLSVNAEEVLERTAQEKSEGDVIYFWTPMKMNKKAVGENDGFDFWTVCDILNAGNCRTVFEAAFRSMYGLPENMSALPPMPNDGHKWSTLHSWVMPTPSFLEFVMFSRMFVDSIDSLNQKNIGAAPCILGSSELENKHCYCRVLELLVNVWAYHSARRLVYIDPVSGQMQEQHPIDQRIGKMWVKYFDFTLMKSMDEDLAEEADDGIHPTDRWLWPLTGEVHWSGVFDKEREEKYRRKMDKKRLNKAKLLDRHKFGYKQKSLG</sequence>
<dbReference type="Pfam" id="PF00534">
    <property type="entry name" value="Glycos_transf_1"/>
    <property type="match status" value="1"/>
</dbReference>
<keyword evidence="1" id="KW-0328">Glycosyltransferase</keyword>
<evidence type="ECO:0000256" key="2">
    <source>
        <dbReference type="SAM" id="MobiDB-lite"/>
    </source>
</evidence>
<keyword evidence="3" id="KW-0812">Transmembrane</keyword>
<feature type="region of interest" description="Disordered" evidence="2">
    <location>
        <begin position="56"/>
        <end position="93"/>
    </location>
</feature>
<dbReference type="EMBL" id="CM007390">
    <property type="protein sequence ID" value="ONK57001.1"/>
    <property type="molecule type" value="Genomic_DNA"/>
</dbReference>
<protein>
    <recommendedName>
        <fullName evidence="4">Glycosyl transferase family 1 domain-containing protein</fullName>
    </recommendedName>
</protein>
<dbReference type="SUPFAM" id="SSF53756">
    <property type="entry name" value="UDP-Glycosyltransferase/glycogen phosphorylase"/>
    <property type="match status" value="1"/>
</dbReference>
<dbReference type="PANTHER" id="PTHR46635">
    <property type="entry name" value="GLYCOSYL TRANSFERASE FAMILY 1 PROTEIN"/>
    <property type="match status" value="1"/>
</dbReference>
<dbReference type="AlphaFoldDB" id="A0A5P1E2Z2"/>
<name>A0A5P1E2Z2_ASPOF</name>
<accession>A0A5P1E2Z2</accession>
<dbReference type="GO" id="GO:0016757">
    <property type="term" value="F:glycosyltransferase activity"/>
    <property type="evidence" value="ECO:0007669"/>
    <property type="project" value="UniProtKB-KW"/>
</dbReference>
<keyword evidence="3" id="KW-0472">Membrane</keyword>
<evidence type="ECO:0000259" key="4">
    <source>
        <dbReference type="Pfam" id="PF00534"/>
    </source>
</evidence>
<dbReference type="Proteomes" id="UP000243459">
    <property type="component" value="Chromosome 10"/>
</dbReference>